<keyword evidence="3" id="KW-1185">Reference proteome</keyword>
<dbReference type="InterPro" id="IPR001810">
    <property type="entry name" value="F-box_dom"/>
</dbReference>
<gene>
    <name evidence="2" type="ORF">L1049_024396</name>
</gene>
<dbReference type="EMBL" id="JBBPBK010000005">
    <property type="protein sequence ID" value="KAK9285208.1"/>
    <property type="molecule type" value="Genomic_DNA"/>
</dbReference>
<dbReference type="InterPro" id="IPR055357">
    <property type="entry name" value="LRR_At1g61320_AtMIF1"/>
</dbReference>
<protein>
    <recommendedName>
        <fullName evidence="1">F-box domain-containing protein</fullName>
    </recommendedName>
</protein>
<dbReference type="Proteomes" id="UP001415857">
    <property type="component" value="Unassembled WGS sequence"/>
</dbReference>
<dbReference type="PANTHER" id="PTHR34145">
    <property type="entry name" value="OS02G0105600 PROTEIN"/>
    <property type="match status" value="1"/>
</dbReference>
<evidence type="ECO:0000313" key="2">
    <source>
        <dbReference type="EMBL" id="KAK9285208.1"/>
    </source>
</evidence>
<dbReference type="Pfam" id="PF23622">
    <property type="entry name" value="LRR_At1g61320_AtMIF1"/>
    <property type="match status" value="2"/>
</dbReference>
<name>A0AAP0RVR2_LIQFO</name>
<dbReference type="Gene3D" id="1.20.1280.50">
    <property type="match status" value="1"/>
</dbReference>
<evidence type="ECO:0000259" key="1">
    <source>
        <dbReference type="PROSITE" id="PS50181"/>
    </source>
</evidence>
<dbReference type="PROSITE" id="PS50181">
    <property type="entry name" value="FBOX"/>
    <property type="match status" value="1"/>
</dbReference>
<dbReference type="InterPro" id="IPR053781">
    <property type="entry name" value="F-box_AtFBL13-like"/>
</dbReference>
<reference evidence="2 3" key="1">
    <citation type="journal article" date="2024" name="Plant J.">
        <title>Genome sequences and population genomics reveal climatic adaptation and genomic divergence between two closely related sweetgum species.</title>
        <authorList>
            <person name="Xu W.Q."/>
            <person name="Ren C.Q."/>
            <person name="Zhang X.Y."/>
            <person name="Comes H.P."/>
            <person name="Liu X.H."/>
            <person name="Li Y.G."/>
            <person name="Kettle C.J."/>
            <person name="Jalonen R."/>
            <person name="Gaisberger H."/>
            <person name="Ma Y.Z."/>
            <person name="Qiu Y.X."/>
        </authorList>
    </citation>
    <scope>NUCLEOTIDE SEQUENCE [LARGE SCALE GENOMIC DNA]</scope>
    <source>
        <strain evidence="2">Hangzhou</strain>
    </source>
</reference>
<dbReference type="SUPFAM" id="SSF52047">
    <property type="entry name" value="RNI-like"/>
    <property type="match status" value="1"/>
</dbReference>
<dbReference type="InterPro" id="IPR032675">
    <property type="entry name" value="LRR_dom_sf"/>
</dbReference>
<comment type="caution">
    <text evidence="2">The sequence shown here is derived from an EMBL/GenBank/DDBJ whole genome shotgun (WGS) entry which is preliminary data.</text>
</comment>
<organism evidence="2 3">
    <name type="scientific">Liquidambar formosana</name>
    <name type="common">Formosan gum</name>
    <dbReference type="NCBI Taxonomy" id="63359"/>
    <lineage>
        <taxon>Eukaryota</taxon>
        <taxon>Viridiplantae</taxon>
        <taxon>Streptophyta</taxon>
        <taxon>Embryophyta</taxon>
        <taxon>Tracheophyta</taxon>
        <taxon>Spermatophyta</taxon>
        <taxon>Magnoliopsida</taxon>
        <taxon>eudicotyledons</taxon>
        <taxon>Gunneridae</taxon>
        <taxon>Pentapetalae</taxon>
        <taxon>Saxifragales</taxon>
        <taxon>Altingiaceae</taxon>
        <taxon>Liquidambar</taxon>
    </lineage>
</organism>
<dbReference type="Pfam" id="PF00646">
    <property type="entry name" value="F-box"/>
    <property type="match status" value="1"/>
</dbReference>
<dbReference type="SUPFAM" id="SSF81383">
    <property type="entry name" value="F-box domain"/>
    <property type="match status" value="1"/>
</dbReference>
<sequence>MEQNQSKKNRNQEEEMVGVDRISNLPDHVIHHILFFLPTKDIICTSIVSKRWVHLFATFPIIDLNEEWYLNFDVPSCRERFLDSMRLTLLRRSMMHLDTLQICTVLLHDNLLDFLLDRFIALAMRGNVRVLDLEFATKRHTIPEEECNACYVLPRIIFSAGSCLVCLMVEGCIFKVYNAMNFQSLKTLSMVNTHIRDEMLMEMICCCPSIESLTLERCHGLKTIRVFNGKLEHLRIRSCRELEAFEMDVPSLQSFKYKASRYLVGQIEILGFKTTSNSSFSSLTTFVLTHVKMTAEIFQHMISSFPQLVIITLKFCEIVKRPKIVFAKLKKFMVEDCNFRDKVDIMAPDLEYLTYVDNLRGCTFIPSNIDVGFRALKTLSLEGHIELSDESLQFVCSYCHLLEHLSLRFCSGLKYIKICNYSLKSLLLEECGNVEDCNIDAPILLFFKYVGPLLEFSYVNVSNVLDTKLHLRPNHRDNYQPFELRNLLWKFNQARVITLICKLVKVHIFT</sequence>
<feature type="domain" description="F-box" evidence="1">
    <location>
        <begin position="19"/>
        <end position="71"/>
    </location>
</feature>
<dbReference type="PANTHER" id="PTHR34145:SF28">
    <property type="entry name" value="F-BOX DOMAIN-CONTAINING PROTEIN"/>
    <property type="match status" value="1"/>
</dbReference>
<evidence type="ECO:0000313" key="3">
    <source>
        <dbReference type="Proteomes" id="UP001415857"/>
    </source>
</evidence>
<dbReference type="Gene3D" id="3.80.10.10">
    <property type="entry name" value="Ribonuclease Inhibitor"/>
    <property type="match status" value="2"/>
</dbReference>
<accession>A0AAP0RVR2</accession>
<dbReference type="InterPro" id="IPR053772">
    <property type="entry name" value="At1g61320/At1g61330-like"/>
</dbReference>
<dbReference type="InterPro" id="IPR036047">
    <property type="entry name" value="F-box-like_dom_sf"/>
</dbReference>
<dbReference type="AlphaFoldDB" id="A0AAP0RVR2"/>
<proteinExistence type="predicted"/>
<dbReference type="CDD" id="cd22160">
    <property type="entry name" value="F-box_AtFBL13-like"/>
    <property type="match status" value="1"/>
</dbReference>